<sequence length="396" mass="44723">MQYSLDNYLVIFSLIFCIFSCSPSQEEQVGLTEITISESHILPFDEAVSAISFVPLKNREELPVNLNCSVWDLKITSKYIIYSTLCNPEAKIHLFDLKGNHINTFEKIGGGPEEYQNIQGVFYEEDTLHLSTGNGEIKQYLFPSFDYAGTVSLGKSMFIPNFAKISGSKWLFSAMFDGDLDENKMFNLFNSVDITTLENKELSLKATQLSNEISEGEMDKIGNNFILNYAFADTLYTYDGEVVNPYIRLDFGERSPTSEDLKMDSESFEATITNQGMIINMGKIWQTDSITHLKTFALAKNPDLDLSNIRTFPIHEVFINHRSNQVVAFPSLVGWSNGKGDAKDGWFYEVLQTDDWVNALDNGLFGSYTSQLEEMLDGLGDFEDPILIKYQINSGN</sequence>
<proteinExistence type="predicted"/>
<evidence type="ECO:0008006" key="3">
    <source>
        <dbReference type="Google" id="ProtNLM"/>
    </source>
</evidence>
<accession>A3I0P7</accession>
<keyword evidence="2" id="KW-1185">Reference proteome</keyword>
<protein>
    <recommendedName>
        <fullName evidence="3">6-bladed beta-propeller protein</fullName>
    </recommendedName>
</protein>
<dbReference type="OrthoDB" id="832665at2"/>
<evidence type="ECO:0000313" key="2">
    <source>
        <dbReference type="Proteomes" id="UP000003919"/>
    </source>
</evidence>
<comment type="caution">
    <text evidence="1">The sequence shown here is derived from an EMBL/GenBank/DDBJ whole genome shotgun (WGS) entry which is preliminary data.</text>
</comment>
<organism evidence="1 2">
    <name type="scientific">Algoriphagus machipongonensis</name>
    <dbReference type="NCBI Taxonomy" id="388413"/>
    <lineage>
        <taxon>Bacteria</taxon>
        <taxon>Pseudomonadati</taxon>
        <taxon>Bacteroidota</taxon>
        <taxon>Cytophagia</taxon>
        <taxon>Cytophagales</taxon>
        <taxon>Cyclobacteriaceae</taxon>
        <taxon>Algoriphagus</taxon>
    </lineage>
</organism>
<name>A3I0P7_9BACT</name>
<dbReference type="EMBL" id="AAXU02000001">
    <property type="protein sequence ID" value="EAZ80043.1"/>
    <property type="molecule type" value="Genomic_DNA"/>
</dbReference>
<dbReference type="EMBL" id="CM001023">
    <property type="protein sequence ID" value="EAZ80043.1"/>
    <property type="molecule type" value="Genomic_DNA"/>
</dbReference>
<evidence type="ECO:0000313" key="1">
    <source>
        <dbReference type="EMBL" id="EAZ80043.1"/>
    </source>
</evidence>
<gene>
    <name evidence="1" type="ORF">ALPR1_15479</name>
</gene>
<dbReference type="Proteomes" id="UP000003919">
    <property type="component" value="Chromosome"/>
</dbReference>
<reference evidence="1 2" key="1">
    <citation type="journal article" date="2011" name="J. Bacteriol.">
        <title>Complete genome sequence of Algoriphagus sp. PR1, bacterial prey of a colony-forming choanoflagellate.</title>
        <authorList>
            <person name="Alegado R.A."/>
            <person name="Ferriera S."/>
            <person name="Nusbaum C."/>
            <person name="Young S.K."/>
            <person name="Zeng Q."/>
            <person name="Imamovic A."/>
            <person name="Fairclough S.R."/>
            <person name="King N."/>
        </authorList>
    </citation>
    <scope>NUCLEOTIDE SEQUENCE [LARGE SCALE GENOMIC DNA]</scope>
    <source>
        <strain evidence="1 2">PR1</strain>
    </source>
</reference>
<dbReference type="AlphaFoldDB" id="A3I0P7"/>
<dbReference type="HOGENOM" id="CLU_705393_0_0_10"/>
<dbReference type="RefSeq" id="WP_008201855.1">
    <property type="nucleotide sequence ID" value="NZ_CM001023.1"/>
</dbReference>
<dbReference type="Pfam" id="PF17170">
    <property type="entry name" value="DUF5128"/>
    <property type="match status" value="1"/>
</dbReference>